<feature type="chain" id="PRO_5026931599" evidence="1">
    <location>
        <begin position="20"/>
        <end position="295"/>
    </location>
</feature>
<evidence type="ECO:0000313" key="3">
    <source>
        <dbReference type="Proteomes" id="UP000502823"/>
    </source>
</evidence>
<comment type="caution">
    <text evidence="2">The sequence shown here is derived from an EMBL/GenBank/DDBJ whole genome shotgun (WGS) entry which is preliminary data.</text>
</comment>
<organism evidence="2 3">
    <name type="scientific">Coptotermes formosanus</name>
    <name type="common">Formosan subterranean termite</name>
    <dbReference type="NCBI Taxonomy" id="36987"/>
    <lineage>
        <taxon>Eukaryota</taxon>
        <taxon>Metazoa</taxon>
        <taxon>Ecdysozoa</taxon>
        <taxon>Arthropoda</taxon>
        <taxon>Hexapoda</taxon>
        <taxon>Insecta</taxon>
        <taxon>Pterygota</taxon>
        <taxon>Neoptera</taxon>
        <taxon>Polyneoptera</taxon>
        <taxon>Dictyoptera</taxon>
        <taxon>Blattodea</taxon>
        <taxon>Blattoidea</taxon>
        <taxon>Termitoidae</taxon>
        <taxon>Rhinotermitidae</taxon>
        <taxon>Coptotermes</taxon>
    </lineage>
</organism>
<dbReference type="Proteomes" id="UP000502823">
    <property type="component" value="Unassembled WGS sequence"/>
</dbReference>
<accession>A0A6L2Q6X8</accession>
<gene>
    <name evidence="2" type="ORF">Cfor_01213</name>
</gene>
<dbReference type="AlphaFoldDB" id="A0A6L2Q6X8"/>
<name>A0A6L2Q6X8_COPFO</name>
<reference evidence="3" key="1">
    <citation type="submission" date="2020-01" db="EMBL/GenBank/DDBJ databases">
        <title>Draft genome sequence of the Termite Coptotermes fromosanus.</title>
        <authorList>
            <person name="Itakura S."/>
            <person name="Yosikawa Y."/>
            <person name="Umezawa K."/>
        </authorList>
    </citation>
    <scope>NUCLEOTIDE SEQUENCE [LARGE SCALE GENOMIC DNA]</scope>
</reference>
<keyword evidence="3" id="KW-1185">Reference proteome</keyword>
<evidence type="ECO:0000313" key="2">
    <source>
        <dbReference type="EMBL" id="GFG38545.1"/>
    </source>
</evidence>
<dbReference type="OrthoDB" id="8192835at2759"/>
<dbReference type="Gene3D" id="2.40.50.120">
    <property type="match status" value="1"/>
</dbReference>
<feature type="non-terminal residue" evidence="2">
    <location>
        <position position="295"/>
    </location>
</feature>
<evidence type="ECO:0000256" key="1">
    <source>
        <dbReference type="SAM" id="SignalP"/>
    </source>
</evidence>
<dbReference type="InterPro" id="IPR008993">
    <property type="entry name" value="TIMP-like_OB-fold"/>
</dbReference>
<protein>
    <submittedName>
        <fullName evidence="2">Uncharacterized protein</fullName>
    </submittedName>
</protein>
<sequence length="295" mass="32799">MSYGRLFVLLVVLVTLTGGNDVTAACSKQEDAVATATRRATAVFTGKVDSLSSTDNGDITAVITVKRVLKKTYDIGVFEYLSAGGKVRVRIVKNRASALKIENYHTGKFIEATVDLQSLAGNFNCSFSVSDMYSLVPRMEFLKKLRVNDTKIFLVRKLEFRNKRLLTSDRQPPSMELDSPPLALKLDMLDRVTAAIKETEDGASKFSVHVKRVLKGHLPLHVDSGDGLINVKQMTVKIRTMNKQKAHQDCYKRPIRIHHTAIFLAKKAEDSILQLTSDPLPLTLRNLDKVNAAVK</sequence>
<proteinExistence type="predicted"/>
<feature type="signal peptide" evidence="1">
    <location>
        <begin position="1"/>
        <end position="19"/>
    </location>
</feature>
<dbReference type="EMBL" id="BLKM01012993">
    <property type="protein sequence ID" value="GFG38545.1"/>
    <property type="molecule type" value="Genomic_DNA"/>
</dbReference>
<dbReference type="InParanoid" id="A0A6L2Q6X8"/>
<keyword evidence="1" id="KW-0732">Signal</keyword>